<feature type="compositionally biased region" description="Basic residues" evidence="3">
    <location>
        <begin position="179"/>
        <end position="189"/>
    </location>
</feature>
<feature type="compositionally biased region" description="Low complexity" evidence="3">
    <location>
        <begin position="452"/>
        <end position="462"/>
    </location>
</feature>
<dbReference type="GO" id="GO:0016020">
    <property type="term" value="C:membrane"/>
    <property type="evidence" value="ECO:0007669"/>
    <property type="project" value="InterPro"/>
</dbReference>
<feature type="region of interest" description="Disordered" evidence="3">
    <location>
        <begin position="315"/>
        <end position="344"/>
    </location>
</feature>
<reference evidence="5 6" key="1">
    <citation type="submission" date="2019-05" db="EMBL/GenBank/DDBJ databases">
        <title>Emergence of the Ug99 lineage of the wheat stem rust pathogen through somatic hybridization.</title>
        <authorList>
            <person name="Li F."/>
            <person name="Upadhyaya N.M."/>
            <person name="Sperschneider J."/>
            <person name="Matny O."/>
            <person name="Nguyen-Phuc H."/>
            <person name="Mago R."/>
            <person name="Raley C."/>
            <person name="Miller M.E."/>
            <person name="Silverstein K.A.T."/>
            <person name="Henningsen E."/>
            <person name="Hirsch C.D."/>
            <person name="Visser B."/>
            <person name="Pretorius Z.A."/>
            <person name="Steffenson B.J."/>
            <person name="Schwessinger B."/>
            <person name="Dodds P.N."/>
            <person name="Figueroa M."/>
        </authorList>
    </citation>
    <scope>NUCLEOTIDE SEQUENCE [LARGE SCALE GENOMIC DNA]</scope>
    <source>
        <strain evidence="5 6">Ug99</strain>
    </source>
</reference>
<dbReference type="PROSITE" id="PS50885">
    <property type="entry name" value="HAMP"/>
    <property type="match status" value="3"/>
</dbReference>
<protein>
    <recommendedName>
        <fullName evidence="4">HAMP domain-containing protein</fullName>
    </recommendedName>
</protein>
<feature type="compositionally biased region" description="Basic and acidic residues" evidence="3">
    <location>
        <begin position="228"/>
        <end position="239"/>
    </location>
</feature>
<evidence type="ECO:0000259" key="4">
    <source>
        <dbReference type="PROSITE" id="PS50885"/>
    </source>
</evidence>
<dbReference type="SUPFAM" id="SSF58104">
    <property type="entry name" value="Methyl-accepting chemotaxis protein (MCP) signaling domain"/>
    <property type="match status" value="2"/>
</dbReference>
<gene>
    <name evidence="5" type="ORF">PGTUg99_027960</name>
</gene>
<keyword evidence="1" id="KW-0597">Phosphoprotein</keyword>
<evidence type="ECO:0000256" key="2">
    <source>
        <dbReference type="ARBA" id="ARBA00023012"/>
    </source>
</evidence>
<accession>A0A5B0Q499</accession>
<feature type="compositionally biased region" description="Gly residues" evidence="3">
    <location>
        <begin position="328"/>
        <end position="339"/>
    </location>
</feature>
<dbReference type="EMBL" id="VDEP01000307">
    <property type="protein sequence ID" value="KAA1107869.1"/>
    <property type="molecule type" value="Genomic_DNA"/>
</dbReference>
<feature type="region of interest" description="Disordered" evidence="3">
    <location>
        <begin position="38"/>
        <end position="99"/>
    </location>
</feature>
<evidence type="ECO:0000256" key="3">
    <source>
        <dbReference type="SAM" id="MobiDB-lite"/>
    </source>
</evidence>
<keyword evidence="2" id="KW-0902">Two-component regulatory system</keyword>
<dbReference type="Pfam" id="PF00672">
    <property type="entry name" value="HAMP"/>
    <property type="match status" value="2"/>
</dbReference>
<feature type="region of interest" description="Disordered" evidence="3">
    <location>
        <begin position="431"/>
        <end position="467"/>
    </location>
</feature>
<dbReference type="FunFam" id="1.20.120.1530:FF:000003">
    <property type="entry name" value="Atypical/HisK protein kinase"/>
    <property type="match status" value="1"/>
</dbReference>
<feature type="compositionally biased region" description="Polar residues" evidence="3">
    <location>
        <begin position="214"/>
        <end position="224"/>
    </location>
</feature>
<dbReference type="CDD" id="cd06225">
    <property type="entry name" value="HAMP"/>
    <property type="match status" value="2"/>
</dbReference>
<feature type="compositionally biased region" description="Basic residues" evidence="3">
    <location>
        <begin position="68"/>
        <end position="81"/>
    </location>
</feature>
<feature type="compositionally biased region" description="Low complexity" evidence="3">
    <location>
        <begin position="82"/>
        <end position="99"/>
    </location>
</feature>
<dbReference type="SMART" id="SM00304">
    <property type="entry name" value="HAMP"/>
    <property type="match status" value="4"/>
</dbReference>
<evidence type="ECO:0000313" key="6">
    <source>
        <dbReference type="Proteomes" id="UP000325313"/>
    </source>
</evidence>
<dbReference type="Proteomes" id="UP000325313">
    <property type="component" value="Unassembled WGS sequence"/>
</dbReference>
<dbReference type="Gene3D" id="1.20.120.1530">
    <property type="match status" value="3"/>
</dbReference>
<proteinExistence type="predicted"/>
<feature type="domain" description="HAMP" evidence="4">
    <location>
        <begin position="657"/>
        <end position="709"/>
    </location>
</feature>
<evidence type="ECO:0000313" key="5">
    <source>
        <dbReference type="EMBL" id="KAA1107869.1"/>
    </source>
</evidence>
<feature type="domain" description="HAMP" evidence="4">
    <location>
        <begin position="472"/>
        <end position="525"/>
    </location>
</feature>
<feature type="region of interest" description="Disordered" evidence="3">
    <location>
        <begin position="113"/>
        <end position="153"/>
    </location>
</feature>
<name>A0A5B0Q499_PUCGR</name>
<organism evidence="5 6">
    <name type="scientific">Puccinia graminis f. sp. tritici</name>
    <dbReference type="NCBI Taxonomy" id="56615"/>
    <lineage>
        <taxon>Eukaryota</taxon>
        <taxon>Fungi</taxon>
        <taxon>Dikarya</taxon>
        <taxon>Basidiomycota</taxon>
        <taxon>Pucciniomycotina</taxon>
        <taxon>Pucciniomycetes</taxon>
        <taxon>Pucciniales</taxon>
        <taxon>Pucciniaceae</taxon>
        <taxon>Puccinia</taxon>
    </lineage>
</organism>
<dbReference type="AlphaFoldDB" id="A0A5B0Q499"/>
<feature type="compositionally biased region" description="Acidic residues" evidence="3">
    <location>
        <begin position="243"/>
        <end position="272"/>
    </location>
</feature>
<dbReference type="InterPro" id="IPR003660">
    <property type="entry name" value="HAMP_dom"/>
</dbReference>
<comment type="caution">
    <text evidence="5">The sequence shown here is derived from an EMBL/GenBank/DDBJ whole genome shotgun (WGS) entry which is preliminary data.</text>
</comment>
<feature type="compositionally biased region" description="Polar residues" evidence="3">
    <location>
        <begin position="38"/>
        <end position="56"/>
    </location>
</feature>
<dbReference type="PANTHER" id="PTHR45339">
    <property type="entry name" value="HYBRID SIGNAL TRANSDUCTION HISTIDINE KINASE J"/>
    <property type="match status" value="1"/>
</dbReference>
<dbReference type="PANTHER" id="PTHR45339:SF1">
    <property type="entry name" value="HYBRID SIGNAL TRANSDUCTION HISTIDINE KINASE J"/>
    <property type="match status" value="1"/>
</dbReference>
<feature type="compositionally biased region" description="Polar residues" evidence="3">
    <location>
        <begin position="133"/>
        <end position="146"/>
    </location>
</feature>
<dbReference type="GO" id="GO:0000160">
    <property type="term" value="P:phosphorelay signal transduction system"/>
    <property type="evidence" value="ECO:0007669"/>
    <property type="project" value="UniProtKB-KW"/>
</dbReference>
<feature type="region of interest" description="Disordered" evidence="3">
    <location>
        <begin position="173"/>
        <end position="279"/>
    </location>
</feature>
<sequence>MLDENYLISQLYSVSNDPIRAIVSLKLELIQRHRKLSSSSSILTPLAQSPSCSTSPALKPPPPQTDHHHPHPPHLRAHRPLNHLNSSTSSTTSASSASSSSCFEFPYYRLRRPSPPSELTSTTSNNIPEPADQQASLPNSTLSTHPSKLDNIPSARLPLTIDFKLTHQPHLLPSQINHPKQHKHSHRSHLSTTTITALSPPLAPSSPINHPCENINSYSYQLGKQQQHQHEHVHDDHSFDNNAQDENDDANNQDDDDDQQEHEEEDEEEDDDKQASLEKKWKKHGTFVGAKESDPTMKAIELLIKIAERMIDAESSMQEDAGSTGPQTLGGGGGGGGGGGEKRMEEEGFELERPLTAHAESIPMGGIEGGGEEEDLSTYRCDTCQRVFTPLDPESYSKASTPAHERPNYSRASSISHMFFMDHPSALDELSSLDHSRQSSASEPIHYRRRGSLSSRPGSISSTTADESEQIRRLKASIKAIAKVCRALRNGDLTQMINEDVATPDLENLKGDVNSLVRRLRKFTSQVFKVCSDVGQKGLLGKQADLEESAGIWRKMLVDVNSLASNLSAQVRDISEVTTAVAKGDFSRKIEVQAEGEILQAKNTVNKMVDQLNSFATEVARIAQMVGTDGILDQQITVDGVEGVWKDLTDSVNSMASNLTSQVRSISAVTSAIAKGDLSQQIEVEAKGEMADLKKTVNSMVDTLKVILEEVGRVAREVGVEGKLGGQANIPNVEEMANNLTSQFDKSPRSQGRLLKATYLSERQEVTVQARGEVAALASTVNGMVAFLRVFAAEVTRVALLTGTEGVLGGKAEVANVSGEWKTLVDRVNTMAKNLTDQVREIARVTTAVADGDLTR</sequence>
<evidence type="ECO:0000256" key="1">
    <source>
        <dbReference type="ARBA" id="ARBA00022553"/>
    </source>
</evidence>
<feature type="domain" description="HAMP" evidence="4">
    <location>
        <begin position="565"/>
        <end position="617"/>
    </location>
</feature>